<feature type="domain" description="C2H2-type" evidence="2">
    <location>
        <begin position="1057"/>
        <end position="1083"/>
    </location>
</feature>
<feature type="compositionally biased region" description="Polar residues" evidence="1">
    <location>
        <begin position="535"/>
        <end position="549"/>
    </location>
</feature>
<feature type="compositionally biased region" description="Basic residues" evidence="1">
    <location>
        <begin position="467"/>
        <end position="476"/>
    </location>
</feature>
<dbReference type="EMBL" id="GGFJ01001006">
    <property type="protein sequence ID" value="MBW50147.1"/>
    <property type="molecule type" value="Transcribed_RNA"/>
</dbReference>
<sequence>MASRIDLISEIQREERNAALREMAEGKIKFLASQSSKLCSGSFSKFKKLMFVFSNTPRIKSDNIIKAIDELTKLEAEVSVKIELQVAETQVKTAGSLIVRPNIMLPQLTEQSESNTGIRYGHSQISAAPASSHQRSETTTYSKSHTIDDTLNHEISLMASSYQPQPIETSLIHEERLALKYPRKKKIPEVQSTVSSPVCKTPEVPEKRGDDKLFFRRAEVFPAPAQTYLEHKMRIGSSSIPLLGVKSKSTSAIPISDHLKHGVTMRNNAPQPLSKPNVQHASSSAESCDSLKMSTSSTENKLPTSSDNLVELSNNAVGEVSPPKKGQKPPSRELHSLIVGQIEFVEFLNRKKENERLRNISNYMESVENRQKAEEWSREQLKQHGMENETRVLLTRLEDDNGIALRTRSKSTENRQFSCSDSSNTINQNKKSPSTNGRICMRRKTVDCREALENLSQKNKNREPAKSRKSKLRRKSHCGDVNSSLYLSDNEDNNYEPPTKKKDMNNRKSKSNRDTGKKQSNANTKSKKKASSTTRENSGAKTSVSPQENSKVDKHVDIPNDNSDVHCQSNFMSRCSLCPYRGGEMVDHYLTKHKQNEVCVSRLSPRQSDIIRKFPIPLDATEKNVSKNELNRLTRFCCFCEKNCVLTYKEWIEHIAQHTGEYEYDQAVKTLKKPFVEIKFQNNNILGYICDRCNYVQTRLSAMENHLEKQHCSSEDGPAKTTEYIRFAMCRAKVESSSVENKTNLKLKPEPIFGCQVINNPIDKDEESMISDEMDHDILHELERLHGYEPLIDSIVKEEIDLNSDAEYIHQCGQSGTKPAGIALHSSTNTNISNNIVSDCTTVHRVPALQTTLNESAIGTNEITRERHGSELAAVRDDAMDYDSDDSLNTIAMDDPDYQHSMGGIKEEEFAEEFRKSGRDNPSQSDKNNQGFNVVPSINDSLSTENGNGPRKNGQNIIDLSCVKAEIQEAECGVNEENQFYNNSNEIRNKSLTDSTAKQITCTTVRSNTAGSDESTNIQEKRAGASNADGNVDAMAKQTTTNSNRFEIVRDGEQLQYLCFYSTNCKFMGSNAISLEKHVQTKHSVERWSGYCHLCTATIENNSGLSKQFAIHHLKHFLSKHSDSKPAGKIRKPLKIRLRRLSGDKLSVVNN</sequence>
<evidence type="ECO:0000259" key="2">
    <source>
        <dbReference type="SMART" id="SM00355"/>
    </source>
</evidence>
<feature type="domain" description="C2H2-type" evidence="2">
    <location>
        <begin position="573"/>
        <end position="593"/>
    </location>
</feature>
<feature type="region of interest" description="Disordered" evidence="1">
    <location>
        <begin position="453"/>
        <end position="561"/>
    </location>
</feature>
<feature type="compositionally biased region" description="Basic and acidic residues" evidence="1">
    <location>
        <begin position="498"/>
        <end position="517"/>
    </location>
</feature>
<dbReference type="InterPro" id="IPR013087">
    <property type="entry name" value="Znf_C2H2_type"/>
</dbReference>
<name>A0A2M4BAU2_9DIPT</name>
<feature type="region of interest" description="Disordered" evidence="1">
    <location>
        <begin position="913"/>
        <end position="955"/>
    </location>
</feature>
<feature type="compositionally biased region" description="Polar residues" evidence="1">
    <location>
        <begin position="920"/>
        <end position="955"/>
    </location>
</feature>
<dbReference type="SMART" id="SM00355">
    <property type="entry name" value="ZnF_C2H2"/>
    <property type="match status" value="3"/>
</dbReference>
<feature type="domain" description="C2H2-type" evidence="2">
    <location>
        <begin position="688"/>
        <end position="711"/>
    </location>
</feature>
<protein>
    <recommendedName>
        <fullName evidence="2">C2H2-type domain-containing protein</fullName>
    </recommendedName>
</protein>
<dbReference type="AlphaFoldDB" id="A0A2M4BAU2"/>
<evidence type="ECO:0000256" key="1">
    <source>
        <dbReference type="SAM" id="MobiDB-lite"/>
    </source>
</evidence>
<feature type="compositionally biased region" description="Polar residues" evidence="1">
    <location>
        <begin position="265"/>
        <end position="316"/>
    </location>
</feature>
<feature type="region of interest" description="Disordered" evidence="1">
    <location>
        <begin position="408"/>
        <end position="438"/>
    </location>
</feature>
<feature type="region of interest" description="Disordered" evidence="1">
    <location>
        <begin position="263"/>
        <end position="334"/>
    </location>
</feature>
<reference evidence="3" key="1">
    <citation type="submission" date="2018-01" db="EMBL/GenBank/DDBJ databases">
        <title>An insight into the sialome of Amazonian anophelines.</title>
        <authorList>
            <person name="Ribeiro J.M."/>
            <person name="Scarpassa V."/>
            <person name="Calvo E."/>
        </authorList>
    </citation>
    <scope>NUCLEOTIDE SEQUENCE</scope>
    <source>
        <tissue evidence="3">Salivary glands</tissue>
    </source>
</reference>
<feature type="compositionally biased region" description="Polar residues" evidence="1">
    <location>
        <begin position="414"/>
        <end position="437"/>
    </location>
</feature>
<organism evidence="3">
    <name type="scientific">Anopheles marajoara</name>
    <dbReference type="NCBI Taxonomy" id="58244"/>
    <lineage>
        <taxon>Eukaryota</taxon>
        <taxon>Metazoa</taxon>
        <taxon>Ecdysozoa</taxon>
        <taxon>Arthropoda</taxon>
        <taxon>Hexapoda</taxon>
        <taxon>Insecta</taxon>
        <taxon>Pterygota</taxon>
        <taxon>Neoptera</taxon>
        <taxon>Endopterygota</taxon>
        <taxon>Diptera</taxon>
        <taxon>Nematocera</taxon>
        <taxon>Culicoidea</taxon>
        <taxon>Culicidae</taxon>
        <taxon>Anophelinae</taxon>
        <taxon>Anopheles</taxon>
    </lineage>
</organism>
<proteinExistence type="predicted"/>
<accession>A0A2M4BAU2</accession>
<evidence type="ECO:0000313" key="3">
    <source>
        <dbReference type="EMBL" id="MBW50147.1"/>
    </source>
</evidence>